<evidence type="ECO:0000256" key="5">
    <source>
        <dbReference type="SAM" id="MobiDB-lite"/>
    </source>
</evidence>
<gene>
    <name evidence="7" type="ORF">MUK42_18366</name>
</gene>
<dbReference type="GO" id="GO:0005096">
    <property type="term" value="F:GTPase activator activity"/>
    <property type="evidence" value="ECO:0007669"/>
    <property type="project" value="UniProtKB-KW"/>
</dbReference>
<name>A0A9E7K5K2_9LILI</name>
<dbReference type="PANTHER" id="PTHR10980">
    <property type="entry name" value="RHO GDP-DISSOCIATION INHIBITOR"/>
    <property type="match status" value="1"/>
</dbReference>
<proteinExistence type="inferred from homology"/>
<evidence type="ECO:0000256" key="1">
    <source>
        <dbReference type="ARBA" id="ARBA00004496"/>
    </source>
</evidence>
<dbReference type="SUPFAM" id="SSF81296">
    <property type="entry name" value="E set domains"/>
    <property type="match status" value="1"/>
</dbReference>
<evidence type="ECO:0000313" key="8">
    <source>
        <dbReference type="Proteomes" id="UP001055439"/>
    </source>
</evidence>
<feature type="compositionally biased region" description="Acidic residues" evidence="5">
    <location>
        <begin position="91"/>
        <end position="109"/>
    </location>
</feature>
<feature type="compositionally biased region" description="Basic and acidic residues" evidence="5">
    <location>
        <begin position="81"/>
        <end position="90"/>
    </location>
</feature>
<dbReference type="EMBL" id="CP097507">
    <property type="protein sequence ID" value="URE07313.1"/>
    <property type="molecule type" value="Genomic_DNA"/>
</dbReference>
<dbReference type="PANTHER" id="PTHR10980:SF49">
    <property type="entry name" value="RHO GDP-DISSOCIATION INHIBITOR 1-LIKE"/>
    <property type="match status" value="1"/>
</dbReference>
<organism evidence="7 8">
    <name type="scientific">Musa troglodytarum</name>
    <name type="common">fe'i banana</name>
    <dbReference type="NCBI Taxonomy" id="320322"/>
    <lineage>
        <taxon>Eukaryota</taxon>
        <taxon>Viridiplantae</taxon>
        <taxon>Streptophyta</taxon>
        <taxon>Embryophyta</taxon>
        <taxon>Tracheophyta</taxon>
        <taxon>Spermatophyta</taxon>
        <taxon>Magnoliopsida</taxon>
        <taxon>Liliopsida</taxon>
        <taxon>Zingiberales</taxon>
        <taxon>Musaceae</taxon>
        <taxon>Musa</taxon>
    </lineage>
</organism>
<dbReference type="OrthoDB" id="1683373at2759"/>
<dbReference type="GO" id="GO:0005829">
    <property type="term" value="C:cytosol"/>
    <property type="evidence" value="ECO:0007669"/>
    <property type="project" value="TreeGrafter"/>
</dbReference>
<keyword evidence="4" id="KW-0963">Cytoplasm</keyword>
<dbReference type="InterPro" id="IPR014756">
    <property type="entry name" value="Ig_E-set"/>
</dbReference>
<evidence type="ECO:0000256" key="2">
    <source>
        <dbReference type="ARBA" id="ARBA00009758"/>
    </source>
</evidence>
<dbReference type="Pfam" id="PF02115">
    <property type="entry name" value="Rho_GDI"/>
    <property type="match status" value="1"/>
</dbReference>
<keyword evidence="3" id="KW-0343">GTPase activation</keyword>
<dbReference type="InterPro" id="IPR000406">
    <property type="entry name" value="Rho_GDI"/>
</dbReference>
<dbReference type="FunFam" id="2.70.50.30:FF:000004">
    <property type="entry name" value="Rho GDP-dissociation inhibitor 1"/>
    <property type="match status" value="1"/>
</dbReference>
<protein>
    <submittedName>
        <fullName evidence="7">Rho GDP-dissociation inhibitor</fullName>
    </submittedName>
</protein>
<evidence type="ECO:0000256" key="6">
    <source>
        <dbReference type="SAM" id="SignalP"/>
    </source>
</evidence>
<comment type="subcellular location">
    <subcellularLocation>
        <location evidence="1">Cytoplasm</location>
    </subcellularLocation>
</comment>
<feature type="compositionally biased region" description="Low complexity" evidence="5">
    <location>
        <begin position="63"/>
        <end position="74"/>
    </location>
</feature>
<keyword evidence="8" id="KW-1185">Reference proteome</keyword>
<evidence type="ECO:0000313" key="7">
    <source>
        <dbReference type="EMBL" id="URE07313.1"/>
    </source>
</evidence>
<dbReference type="GO" id="GO:0005094">
    <property type="term" value="F:Rho GDP-dissociation inhibitor activity"/>
    <property type="evidence" value="ECO:0007669"/>
    <property type="project" value="InterPro"/>
</dbReference>
<dbReference type="InterPro" id="IPR024792">
    <property type="entry name" value="RhoGDI_dom_sf"/>
</dbReference>
<dbReference type="Proteomes" id="UP001055439">
    <property type="component" value="Chromosome 5"/>
</dbReference>
<feature type="signal peptide" evidence="6">
    <location>
        <begin position="1"/>
        <end position="16"/>
    </location>
</feature>
<dbReference type="AlphaFoldDB" id="A0A9E7K5K2"/>
<feature type="chain" id="PRO_5038441013" evidence="6">
    <location>
        <begin position="17"/>
        <end position="286"/>
    </location>
</feature>
<dbReference type="GO" id="GO:0016020">
    <property type="term" value="C:membrane"/>
    <property type="evidence" value="ECO:0007669"/>
    <property type="project" value="TreeGrafter"/>
</dbReference>
<accession>A0A9E7K5K2</accession>
<keyword evidence="6" id="KW-0732">Signal</keyword>
<evidence type="ECO:0000256" key="3">
    <source>
        <dbReference type="ARBA" id="ARBA00022468"/>
    </source>
</evidence>
<feature type="compositionally biased region" description="Basic and acidic residues" evidence="5">
    <location>
        <begin position="52"/>
        <end position="62"/>
    </location>
</feature>
<dbReference type="GO" id="GO:0007266">
    <property type="term" value="P:Rho protein signal transduction"/>
    <property type="evidence" value="ECO:0007669"/>
    <property type="project" value="InterPro"/>
</dbReference>
<sequence>MYVLFGLLLHLYVTKSGRNIPFCFKSDTDASLPSASLPGYLCLSLLRPKKSPRMEGGRRAEAESSSAAARAPSESSDDLAEEAKAKFGIRDDEDDGDNEVGRDEGEEPGADGFVPSPLILLRDQVEKDKEDESLRRWKAKLLGSVDGELNSKVEPEVTFHSIGVVSEGFANLITSLPVAKNQSQILFTLKEGSKYRLRMTFTVRHNIVSGLTYSNVVWKRGIKVDQIKGMLGTFAPQQDPYEHLLEEETTPSGVLARGIYSAKLKFEDDDKTCHLELSYSFEIKKH</sequence>
<comment type="similarity">
    <text evidence="2">Belongs to the Rho GDI family.</text>
</comment>
<evidence type="ECO:0000256" key="4">
    <source>
        <dbReference type="ARBA" id="ARBA00022490"/>
    </source>
</evidence>
<dbReference type="Gene3D" id="2.70.50.30">
    <property type="entry name" value="Coagulation Factor XIII, subunit A, domain 1"/>
    <property type="match status" value="1"/>
</dbReference>
<feature type="region of interest" description="Disordered" evidence="5">
    <location>
        <begin position="51"/>
        <end position="115"/>
    </location>
</feature>
<reference evidence="7" key="1">
    <citation type="submission" date="2022-05" db="EMBL/GenBank/DDBJ databases">
        <title>The Musa troglodytarum L. genome provides insights into the mechanism of non-climacteric behaviour and enrichment of carotenoids.</title>
        <authorList>
            <person name="Wang J."/>
        </authorList>
    </citation>
    <scope>NUCLEOTIDE SEQUENCE</scope>
    <source>
        <tissue evidence="7">Leaf</tissue>
    </source>
</reference>